<dbReference type="OrthoDB" id="2418389at2"/>
<comment type="caution">
    <text evidence="2">The sequence shown here is derived from an EMBL/GenBank/DDBJ whole genome shotgun (WGS) entry which is preliminary data.</text>
</comment>
<dbReference type="InterPro" id="IPR019734">
    <property type="entry name" value="TPR_rpt"/>
</dbReference>
<feature type="repeat" description="TPR" evidence="1">
    <location>
        <begin position="12"/>
        <end position="45"/>
    </location>
</feature>
<evidence type="ECO:0000313" key="2">
    <source>
        <dbReference type="EMBL" id="TDM12593.1"/>
    </source>
</evidence>
<dbReference type="InterPro" id="IPR011990">
    <property type="entry name" value="TPR-like_helical_dom_sf"/>
</dbReference>
<evidence type="ECO:0008006" key="4">
    <source>
        <dbReference type="Google" id="ProtNLM"/>
    </source>
</evidence>
<dbReference type="Gene3D" id="1.25.40.10">
    <property type="entry name" value="Tetratricopeptide repeat domain"/>
    <property type="match status" value="2"/>
</dbReference>
<proteinExistence type="predicted"/>
<gene>
    <name evidence="2" type="ORF">ERX29_03005</name>
</gene>
<dbReference type="SUPFAM" id="SSF48452">
    <property type="entry name" value="TPR-like"/>
    <property type="match status" value="2"/>
</dbReference>
<dbReference type="Proteomes" id="UP000294802">
    <property type="component" value="Unassembled WGS sequence"/>
</dbReference>
<dbReference type="EMBL" id="SCWB01000003">
    <property type="protein sequence ID" value="TDM12593.1"/>
    <property type="molecule type" value="Genomic_DNA"/>
</dbReference>
<dbReference type="SMART" id="SM00028">
    <property type="entry name" value="TPR"/>
    <property type="match status" value="3"/>
</dbReference>
<evidence type="ECO:0000256" key="1">
    <source>
        <dbReference type="PROSITE-ProRule" id="PRU00339"/>
    </source>
</evidence>
<dbReference type="PROSITE" id="PS50005">
    <property type="entry name" value="TPR"/>
    <property type="match status" value="1"/>
</dbReference>
<dbReference type="AlphaFoldDB" id="A0A4R6BWL1"/>
<reference evidence="2 3" key="1">
    <citation type="submission" date="2019-01" db="EMBL/GenBank/DDBJ databases">
        <title>Draft genome sequences of the type strains of six Macrococcus species.</title>
        <authorList>
            <person name="Mazhar S."/>
            <person name="Altermann E."/>
            <person name="Hill C."/>
            <person name="Mcauliffe O."/>
        </authorList>
    </citation>
    <scope>NUCLEOTIDE SEQUENCE [LARGE SCALE GENOMIC DNA]</scope>
    <source>
        <strain evidence="2 3">CCM4815</strain>
    </source>
</reference>
<name>A0A4R6BWL1_9STAP</name>
<dbReference type="RefSeq" id="WP_133443204.1">
    <property type="nucleotide sequence ID" value="NZ_SCWB01000003.1"/>
</dbReference>
<accession>A0A4R6BWL1</accession>
<organism evidence="2 3">
    <name type="scientific">Macrococcus lamae</name>
    <dbReference type="NCBI Taxonomy" id="198484"/>
    <lineage>
        <taxon>Bacteria</taxon>
        <taxon>Bacillati</taxon>
        <taxon>Bacillota</taxon>
        <taxon>Bacilli</taxon>
        <taxon>Bacillales</taxon>
        <taxon>Staphylococcaceae</taxon>
        <taxon>Macrococcus</taxon>
    </lineage>
</organism>
<keyword evidence="3" id="KW-1185">Reference proteome</keyword>
<evidence type="ECO:0000313" key="3">
    <source>
        <dbReference type="Proteomes" id="UP000294802"/>
    </source>
</evidence>
<sequence length="472" mass="55489">MNEKIVSMPNDAESYYSLAKKKMSQAAYNDAITYLKKALKLKQSEDYIKDLAMCNAEIGQADTGAGYIFECIVREEAYEDYFYLLSQLYTKAREPNKAFLFGLYYVQLTDDQAYMDELVTTFDVVYNNKTEVEAESALFVTQQIFQYLFSLGRINESIDWISNQPLSLQSRKEMRNLKAMAYLFMSRYPEAKALLEQLLEENETDIHALCHYTLLLYNTHQHVEYQYYLQRLNKLHPINEDESFKLGIVLCYLKQYAASQALLLPIYKKKMLKNAQLYHALSFNYYALGDYKASEDMWKLLVQLTGSHTPSPHEIFNGMRYIENQVIPLLRSEDSHRRILGIFLISQLDHKETMISKELWDELELMGDYEKLYLSYIFHQLELVKLNFIHKGLKALYQHDNNHELLLAWIDNAEAVIAENLPLKYKPYIAATYYMFSKGQGTFISMEKCAVLFHTTKYQFTKAYDFFKQNNF</sequence>
<protein>
    <recommendedName>
        <fullName evidence="4">Tetratricopeptide repeat protein</fullName>
    </recommendedName>
</protein>
<keyword evidence="1" id="KW-0802">TPR repeat</keyword>